<protein>
    <submittedName>
        <fullName evidence="4">S9 family peptidase</fullName>
    </submittedName>
</protein>
<comment type="caution">
    <text evidence="4">The sequence shown here is derived from an EMBL/GenBank/DDBJ whole genome shotgun (WGS) entry which is preliminary data.</text>
</comment>
<evidence type="ECO:0000313" key="5">
    <source>
        <dbReference type="Proteomes" id="UP001205861"/>
    </source>
</evidence>
<feature type="signal peptide" evidence="2">
    <location>
        <begin position="1"/>
        <end position="21"/>
    </location>
</feature>
<proteinExistence type="predicted"/>
<reference evidence="4 5" key="1">
    <citation type="submission" date="2022-08" db="EMBL/GenBank/DDBJ databases">
        <title>Reclassification of Massilia species as members of the genera Telluria, Duganella, Pseudoduganella, Mokoshia gen. nov. and Zemynaea gen. nov. using orthogonal and non-orthogonal genome-based approaches.</title>
        <authorList>
            <person name="Bowman J.P."/>
        </authorList>
    </citation>
    <scope>NUCLEOTIDE SEQUENCE [LARGE SCALE GENOMIC DNA]</scope>
    <source>
        <strain evidence="4 5">JCM 31607</strain>
    </source>
</reference>
<dbReference type="InterPro" id="IPR029058">
    <property type="entry name" value="AB_hydrolase_fold"/>
</dbReference>
<organism evidence="4 5">
    <name type="scientific">Massilia solisilvae</name>
    <dbReference type="NCBI Taxonomy" id="1811225"/>
    <lineage>
        <taxon>Bacteria</taxon>
        <taxon>Pseudomonadati</taxon>
        <taxon>Pseudomonadota</taxon>
        <taxon>Betaproteobacteria</taxon>
        <taxon>Burkholderiales</taxon>
        <taxon>Oxalobacteraceae</taxon>
        <taxon>Telluria group</taxon>
        <taxon>Massilia</taxon>
    </lineage>
</organism>
<dbReference type="PANTHER" id="PTHR42776:SF27">
    <property type="entry name" value="DIPEPTIDYL PEPTIDASE FAMILY MEMBER 6"/>
    <property type="match status" value="1"/>
</dbReference>
<dbReference type="Proteomes" id="UP001205861">
    <property type="component" value="Unassembled WGS sequence"/>
</dbReference>
<dbReference type="Gene3D" id="3.40.50.1820">
    <property type="entry name" value="alpha/beta hydrolase"/>
    <property type="match status" value="1"/>
</dbReference>
<dbReference type="InterPro" id="IPR001375">
    <property type="entry name" value="Peptidase_S9_cat"/>
</dbReference>
<dbReference type="PANTHER" id="PTHR42776">
    <property type="entry name" value="SERINE PEPTIDASE S9 FAMILY MEMBER"/>
    <property type="match status" value="1"/>
</dbReference>
<dbReference type="EMBL" id="JANUGV010000001">
    <property type="protein sequence ID" value="MCS0607492.1"/>
    <property type="molecule type" value="Genomic_DNA"/>
</dbReference>
<evidence type="ECO:0000313" key="4">
    <source>
        <dbReference type="EMBL" id="MCS0607492.1"/>
    </source>
</evidence>
<dbReference type="Pfam" id="PF00326">
    <property type="entry name" value="Peptidase_S9"/>
    <property type="match status" value="1"/>
</dbReference>
<dbReference type="SUPFAM" id="SSF82171">
    <property type="entry name" value="DPP6 N-terminal domain-like"/>
    <property type="match status" value="1"/>
</dbReference>
<keyword evidence="5" id="KW-1185">Reference proteome</keyword>
<name>A0ABT2BGD6_9BURK</name>
<keyword evidence="1" id="KW-0378">Hydrolase</keyword>
<feature type="chain" id="PRO_5047136151" evidence="2">
    <location>
        <begin position="22"/>
        <end position="647"/>
    </location>
</feature>
<dbReference type="RefSeq" id="WP_258855210.1">
    <property type="nucleotide sequence ID" value="NZ_JANUGV010000001.1"/>
</dbReference>
<sequence length="647" mass="70886">MRLRPALLCAALLAPYGHASAAPKVPLSAFVQDDTYSKPRLAPDGKHIAVTARIPSGGRTVPIVMIYTLPELKITGAIRMPAFEMPANYLWVSNTRLAITKAKELGSREQPVLTGEVLAVNFDGSQQEYLYGYDMFRSSRRGDRYGDDYGYGEIVGVPQERNGHLFVDSHLWRSSHSLLYDIDTTSATRKLVADLAMPDLGFVMQRDGKPRFAYGTGEDGYAVMFRHDDTGNAWTKLDNLGRRYVPMMFDAGDKSFIARYSANGGPDTLVREHASDGTRTTLFESPNGSVTGLQFGADDLPFAASSSVGVPSMRYFDENHADAKLHKLLSQQFPGSVVSFVDFSADGNLLLFGASSDRDPGSYYLFNRATGKADLLFSAMEAINPDDMAPRQPISFTARDGAALYGFLTMPPHPAGAKVPLVLMPHGGPHNIYDSWYFDTDAQFLASRGYAVLQVNYRGSGGRGLNFEYAGYHQWGGKIQDDLVDGLKATIAQGEVDGARVCVYGGSFGGYSALMLAAREPSLFKCAVGYAGVYDLGLMYKSDEAQHDKRFTNILKRYIGTDKQELDRYSPVNYASQIKLPVLLVHGGKDKRAPVEQAEAMRDALAKAGNAPEWLLAPAEGHGFYDTANLTAFYQKLEAFLARHIGK</sequence>
<gene>
    <name evidence="4" type="ORF">NX773_04835</name>
</gene>
<evidence type="ECO:0000256" key="2">
    <source>
        <dbReference type="SAM" id="SignalP"/>
    </source>
</evidence>
<evidence type="ECO:0000256" key="1">
    <source>
        <dbReference type="ARBA" id="ARBA00022801"/>
    </source>
</evidence>
<feature type="domain" description="Peptidase S9 prolyl oligopeptidase catalytic" evidence="3">
    <location>
        <begin position="436"/>
        <end position="646"/>
    </location>
</feature>
<evidence type="ECO:0000259" key="3">
    <source>
        <dbReference type="Pfam" id="PF00326"/>
    </source>
</evidence>
<accession>A0ABT2BGD6</accession>
<dbReference type="SUPFAM" id="SSF53474">
    <property type="entry name" value="alpha/beta-Hydrolases"/>
    <property type="match status" value="1"/>
</dbReference>
<keyword evidence="2" id="KW-0732">Signal</keyword>